<dbReference type="InterPro" id="IPR006750">
    <property type="entry name" value="YdcZ"/>
</dbReference>
<keyword evidence="1" id="KW-0812">Transmembrane</keyword>
<dbReference type="Pfam" id="PF04657">
    <property type="entry name" value="DMT_YdcZ"/>
    <property type="match status" value="1"/>
</dbReference>
<protein>
    <submittedName>
        <fullName evidence="2">Transporter family-2 protein</fullName>
    </submittedName>
</protein>
<dbReference type="EMBL" id="JAVDWR010000004">
    <property type="protein sequence ID" value="MDR7120843.1"/>
    <property type="molecule type" value="Genomic_DNA"/>
</dbReference>
<sequence>MKDIGSSILFLSAIVVGVSLASQAGVNAQLRTALASPVQAAFLSFLIGTLVLGAIILIQNDNWFSPAEALNIPWWAWLGGFFGAFNIVMSIYLAPKVGAVALAISVVCGQVIASIFYDQQGLLGYPKIEISTNRIIGAVFLIIGVIMVSKK</sequence>
<feature type="transmembrane region" description="Helical" evidence="1">
    <location>
        <begin position="70"/>
        <end position="93"/>
    </location>
</feature>
<reference evidence="2 3" key="1">
    <citation type="submission" date="2023-07" db="EMBL/GenBank/DDBJ databases">
        <title>Sorghum-associated microbial communities from plants grown in Nebraska, USA.</title>
        <authorList>
            <person name="Schachtman D."/>
        </authorList>
    </citation>
    <scope>NUCLEOTIDE SEQUENCE [LARGE SCALE GENOMIC DNA]</scope>
    <source>
        <strain evidence="2 3">4138</strain>
    </source>
</reference>
<evidence type="ECO:0000313" key="2">
    <source>
        <dbReference type="EMBL" id="MDR7120843.1"/>
    </source>
</evidence>
<name>A0ABU1VZG5_9GAMM</name>
<evidence type="ECO:0000256" key="1">
    <source>
        <dbReference type="SAM" id="Phobius"/>
    </source>
</evidence>
<evidence type="ECO:0000313" key="3">
    <source>
        <dbReference type="Proteomes" id="UP001257909"/>
    </source>
</evidence>
<feature type="transmembrane region" description="Helical" evidence="1">
    <location>
        <begin position="38"/>
        <end position="58"/>
    </location>
</feature>
<feature type="transmembrane region" description="Helical" evidence="1">
    <location>
        <begin position="130"/>
        <end position="149"/>
    </location>
</feature>
<dbReference type="RefSeq" id="WP_310276891.1">
    <property type="nucleotide sequence ID" value="NZ_JAVDWR010000004.1"/>
</dbReference>
<organism evidence="2 3">
    <name type="scientific">Rheinheimera soli</name>
    <dbReference type="NCBI Taxonomy" id="443616"/>
    <lineage>
        <taxon>Bacteria</taxon>
        <taxon>Pseudomonadati</taxon>
        <taxon>Pseudomonadota</taxon>
        <taxon>Gammaproteobacteria</taxon>
        <taxon>Chromatiales</taxon>
        <taxon>Chromatiaceae</taxon>
        <taxon>Rheinheimera</taxon>
    </lineage>
</organism>
<accession>A0ABU1VZG5</accession>
<keyword evidence="1" id="KW-1133">Transmembrane helix</keyword>
<keyword evidence="1" id="KW-0472">Membrane</keyword>
<feature type="transmembrane region" description="Helical" evidence="1">
    <location>
        <begin position="99"/>
        <end position="118"/>
    </location>
</feature>
<comment type="caution">
    <text evidence="2">The sequence shown here is derived from an EMBL/GenBank/DDBJ whole genome shotgun (WGS) entry which is preliminary data.</text>
</comment>
<dbReference type="PANTHER" id="PTHR34821">
    <property type="entry name" value="INNER MEMBRANE PROTEIN YDCZ"/>
    <property type="match status" value="1"/>
</dbReference>
<keyword evidence="3" id="KW-1185">Reference proteome</keyword>
<gene>
    <name evidence="2" type="ORF">J2W69_001781</name>
</gene>
<proteinExistence type="predicted"/>
<dbReference type="PANTHER" id="PTHR34821:SF2">
    <property type="entry name" value="INNER MEMBRANE PROTEIN YDCZ"/>
    <property type="match status" value="1"/>
</dbReference>
<dbReference type="Proteomes" id="UP001257909">
    <property type="component" value="Unassembled WGS sequence"/>
</dbReference>